<evidence type="ECO:0000256" key="1">
    <source>
        <dbReference type="SAM" id="MobiDB-lite"/>
    </source>
</evidence>
<protein>
    <recommendedName>
        <fullName evidence="5">Yip1 domain-containing protein</fullName>
    </recommendedName>
</protein>
<feature type="transmembrane region" description="Helical" evidence="2">
    <location>
        <begin position="68"/>
        <end position="89"/>
    </location>
</feature>
<evidence type="ECO:0000256" key="2">
    <source>
        <dbReference type="SAM" id="Phobius"/>
    </source>
</evidence>
<evidence type="ECO:0008006" key="5">
    <source>
        <dbReference type="Google" id="ProtNLM"/>
    </source>
</evidence>
<sequence length="191" mass="20188">MAIEDGAEAGAGEQPEPSRRGRESRREWRAHQTPAVLAQALKERVYATFTGLAIVLVLRAHAPTPQDATYSLFIGVLGITVAGFAAEVIAHLAAHASFPDREEIGRMLRIAGGALASVGVPVVLLLCSWPGWISVETALAASTWVYLATLGLIAWAAVRRTALSWGQRLLALAALVLLGGIVIALQLLAHS</sequence>
<gene>
    <name evidence="3" type="ORF">GCM10009749_15650</name>
</gene>
<keyword evidence="2" id="KW-0472">Membrane</keyword>
<feature type="compositionally biased region" description="Basic and acidic residues" evidence="1">
    <location>
        <begin position="16"/>
        <end position="30"/>
    </location>
</feature>
<evidence type="ECO:0000313" key="3">
    <source>
        <dbReference type="EMBL" id="GAA1808136.1"/>
    </source>
</evidence>
<comment type="caution">
    <text evidence="3">The sequence shown here is derived from an EMBL/GenBank/DDBJ whole genome shotgun (WGS) entry which is preliminary data.</text>
</comment>
<name>A0ABN2M4B4_9MICO</name>
<feature type="transmembrane region" description="Helical" evidence="2">
    <location>
        <begin position="110"/>
        <end position="132"/>
    </location>
</feature>
<keyword evidence="2" id="KW-0812">Transmembrane</keyword>
<proteinExistence type="predicted"/>
<feature type="transmembrane region" description="Helical" evidence="2">
    <location>
        <begin position="45"/>
        <end position="62"/>
    </location>
</feature>
<keyword evidence="2" id="KW-1133">Transmembrane helix</keyword>
<keyword evidence="4" id="KW-1185">Reference proteome</keyword>
<evidence type="ECO:0000313" key="4">
    <source>
        <dbReference type="Proteomes" id="UP001500002"/>
    </source>
</evidence>
<dbReference type="EMBL" id="BAAANJ010000005">
    <property type="protein sequence ID" value="GAA1808136.1"/>
    <property type="molecule type" value="Genomic_DNA"/>
</dbReference>
<reference evidence="3 4" key="1">
    <citation type="journal article" date="2019" name="Int. J. Syst. Evol. Microbiol.">
        <title>The Global Catalogue of Microorganisms (GCM) 10K type strain sequencing project: providing services to taxonomists for standard genome sequencing and annotation.</title>
        <authorList>
            <consortium name="The Broad Institute Genomics Platform"/>
            <consortium name="The Broad Institute Genome Sequencing Center for Infectious Disease"/>
            <person name="Wu L."/>
            <person name="Ma J."/>
        </authorList>
    </citation>
    <scope>NUCLEOTIDE SEQUENCE [LARGE SCALE GENOMIC DNA]</scope>
    <source>
        <strain evidence="3 4">JCM 14322</strain>
    </source>
</reference>
<dbReference type="Proteomes" id="UP001500002">
    <property type="component" value="Unassembled WGS sequence"/>
</dbReference>
<feature type="region of interest" description="Disordered" evidence="1">
    <location>
        <begin position="1"/>
        <end position="30"/>
    </location>
</feature>
<accession>A0ABN2M4B4</accession>
<feature type="transmembrane region" description="Helical" evidence="2">
    <location>
        <begin position="169"/>
        <end position="189"/>
    </location>
</feature>
<feature type="transmembrane region" description="Helical" evidence="2">
    <location>
        <begin position="138"/>
        <end position="157"/>
    </location>
</feature>
<dbReference type="RefSeq" id="WP_344295192.1">
    <property type="nucleotide sequence ID" value="NZ_BAAANJ010000005.1"/>
</dbReference>
<organism evidence="3 4">
    <name type="scientific">Agromyces neolithicus</name>
    <dbReference type="NCBI Taxonomy" id="269420"/>
    <lineage>
        <taxon>Bacteria</taxon>
        <taxon>Bacillati</taxon>
        <taxon>Actinomycetota</taxon>
        <taxon>Actinomycetes</taxon>
        <taxon>Micrococcales</taxon>
        <taxon>Microbacteriaceae</taxon>
        <taxon>Agromyces</taxon>
    </lineage>
</organism>